<dbReference type="GeneID" id="33557941"/>
<organism evidence="2 3">
    <name type="scientific">Kockovaella imperatae</name>
    <dbReference type="NCBI Taxonomy" id="4999"/>
    <lineage>
        <taxon>Eukaryota</taxon>
        <taxon>Fungi</taxon>
        <taxon>Dikarya</taxon>
        <taxon>Basidiomycota</taxon>
        <taxon>Agaricomycotina</taxon>
        <taxon>Tremellomycetes</taxon>
        <taxon>Tremellales</taxon>
        <taxon>Cuniculitremaceae</taxon>
        <taxon>Kockovaella</taxon>
    </lineage>
</organism>
<protein>
    <recommendedName>
        <fullName evidence="4">Spo12 family-domain-containing protein</fullName>
    </recommendedName>
</protein>
<dbReference type="Pfam" id="PF05032">
    <property type="entry name" value="Spo12"/>
    <property type="match status" value="1"/>
</dbReference>
<dbReference type="RefSeq" id="XP_021870487.1">
    <property type="nucleotide sequence ID" value="XM_022016132.1"/>
</dbReference>
<dbReference type="Proteomes" id="UP000193218">
    <property type="component" value="Unassembled WGS sequence"/>
</dbReference>
<accession>A0A1Y1UFU7</accession>
<feature type="compositionally biased region" description="Polar residues" evidence="1">
    <location>
        <begin position="24"/>
        <end position="42"/>
    </location>
</feature>
<keyword evidence="3" id="KW-1185">Reference proteome</keyword>
<sequence>MGQDPAPGLGQKALLAKKFARANSKPTISPTDQMQSPCTQKLSEAKQRHYGKGKPASLAQSFVAIRESSGASSNPGSKADF</sequence>
<dbReference type="OrthoDB" id="5578329at2759"/>
<name>A0A1Y1UFU7_9TREE</name>
<comment type="caution">
    <text evidence="2">The sequence shown here is derived from an EMBL/GenBank/DDBJ whole genome shotgun (WGS) entry which is preliminary data.</text>
</comment>
<reference evidence="2 3" key="1">
    <citation type="submission" date="2017-03" db="EMBL/GenBank/DDBJ databases">
        <title>Widespread Adenine N6-methylation of Active Genes in Fungi.</title>
        <authorList>
            <consortium name="DOE Joint Genome Institute"/>
            <person name="Mondo S.J."/>
            <person name="Dannebaum R.O."/>
            <person name="Kuo R.C."/>
            <person name="Louie K.B."/>
            <person name="Bewick A.J."/>
            <person name="Labutti K."/>
            <person name="Haridas S."/>
            <person name="Kuo A."/>
            <person name="Salamov A."/>
            <person name="Ahrendt S.R."/>
            <person name="Lau R."/>
            <person name="Bowen B.P."/>
            <person name="Lipzen A."/>
            <person name="Sullivan W."/>
            <person name="Andreopoulos W.B."/>
            <person name="Clum A."/>
            <person name="Lindquist E."/>
            <person name="Daum C."/>
            <person name="Northen T.R."/>
            <person name="Ramamoorthy G."/>
            <person name="Schmitz R.J."/>
            <person name="Gryganskyi A."/>
            <person name="Culley D."/>
            <person name="Magnuson J."/>
            <person name="James T.Y."/>
            <person name="O'Malley M.A."/>
            <person name="Stajich J.E."/>
            <person name="Spatafora J.W."/>
            <person name="Visel A."/>
            <person name="Grigoriev I.V."/>
        </authorList>
    </citation>
    <scope>NUCLEOTIDE SEQUENCE [LARGE SCALE GENOMIC DNA]</scope>
    <source>
        <strain evidence="2 3">NRRL Y-17943</strain>
    </source>
</reference>
<evidence type="ECO:0000256" key="1">
    <source>
        <dbReference type="SAM" id="MobiDB-lite"/>
    </source>
</evidence>
<dbReference type="InParanoid" id="A0A1Y1UFU7"/>
<dbReference type="InterPro" id="IPR007727">
    <property type="entry name" value="Spo12"/>
</dbReference>
<dbReference type="STRING" id="4999.A0A1Y1UFU7"/>
<dbReference type="EMBL" id="NBSH01000008">
    <property type="protein sequence ID" value="ORX36386.1"/>
    <property type="molecule type" value="Genomic_DNA"/>
</dbReference>
<proteinExistence type="predicted"/>
<evidence type="ECO:0000313" key="3">
    <source>
        <dbReference type="Proteomes" id="UP000193218"/>
    </source>
</evidence>
<dbReference type="AlphaFoldDB" id="A0A1Y1UFU7"/>
<evidence type="ECO:0008006" key="4">
    <source>
        <dbReference type="Google" id="ProtNLM"/>
    </source>
</evidence>
<feature type="region of interest" description="Disordered" evidence="1">
    <location>
        <begin position="20"/>
        <end position="57"/>
    </location>
</feature>
<gene>
    <name evidence="2" type="ORF">BD324DRAFT_628652</name>
</gene>
<evidence type="ECO:0000313" key="2">
    <source>
        <dbReference type="EMBL" id="ORX36386.1"/>
    </source>
</evidence>